<evidence type="ECO:0000256" key="5">
    <source>
        <dbReference type="ARBA" id="ARBA00022741"/>
    </source>
</evidence>
<dbReference type="GO" id="GO:0005524">
    <property type="term" value="F:ATP binding"/>
    <property type="evidence" value="ECO:0007669"/>
    <property type="project" value="UniProtKB-KW"/>
</dbReference>
<accession>A0A927GSA3</accession>
<dbReference type="CDD" id="cd16917">
    <property type="entry name" value="HATPase_UhpB-NarQ-NarX-like"/>
    <property type="match status" value="1"/>
</dbReference>
<evidence type="ECO:0000256" key="4">
    <source>
        <dbReference type="ARBA" id="ARBA00022679"/>
    </source>
</evidence>
<dbReference type="PANTHER" id="PTHR24421:SF10">
    <property type="entry name" value="NITRATE_NITRITE SENSOR PROTEIN NARQ"/>
    <property type="match status" value="1"/>
</dbReference>
<evidence type="ECO:0000256" key="8">
    <source>
        <dbReference type="ARBA" id="ARBA00023012"/>
    </source>
</evidence>
<keyword evidence="9" id="KW-1133">Transmembrane helix</keyword>
<evidence type="ECO:0000256" key="3">
    <source>
        <dbReference type="ARBA" id="ARBA00022553"/>
    </source>
</evidence>
<dbReference type="EMBL" id="JACXIZ010000020">
    <property type="protein sequence ID" value="MBD2846076.1"/>
    <property type="molecule type" value="Genomic_DNA"/>
</dbReference>
<keyword evidence="5" id="KW-0547">Nucleotide-binding</keyword>
<comment type="catalytic activity">
    <reaction evidence="1">
        <text>ATP + protein L-histidine = ADP + protein N-phospho-L-histidine.</text>
        <dbReference type="EC" id="2.7.13.3"/>
    </reaction>
</comment>
<evidence type="ECO:0000256" key="1">
    <source>
        <dbReference type="ARBA" id="ARBA00000085"/>
    </source>
</evidence>
<dbReference type="Proteomes" id="UP000621560">
    <property type="component" value="Unassembled WGS sequence"/>
</dbReference>
<dbReference type="EC" id="2.7.13.3" evidence="2"/>
<evidence type="ECO:0000256" key="7">
    <source>
        <dbReference type="ARBA" id="ARBA00022840"/>
    </source>
</evidence>
<name>A0A927GSA3_9BACL</name>
<keyword evidence="6 11" id="KW-0418">Kinase</keyword>
<feature type="domain" description="Signal transduction histidine kinase subgroup 3 dimerisation and phosphoacceptor" evidence="10">
    <location>
        <begin position="180"/>
        <end position="245"/>
    </location>
</feature>
<reference evidence="11" key="1">
    <citation type="submission" date="2020-09" db="EMBL/GenBank/DDBJ databases">
        <title>A novel bacterium of genus Paenibacillus, isolated from South China Sea.</title>
        <authorList>
            <person name="Huang H."/>
            <person name="Mo K."/>
            <person name="Hu Y."/>
        </authorList>
    </citation>
    <scope>NUCLEOTIDE SEQUENCE</scope>
    <source>
        <strain evidence="11">IB182496</strain>
    </source>
</reference>
<evidence type="ECO:0000256" key="9">
    <source>
        <dbReference type="SAM" id="Phobius"/>
    </source>
</evidence>
<gene>
    <name evidence="11" type="ORF">IDH44_12800</name>
</gene>
<keyword evidence="9" id="KW-0472">Membrane</keyword>
<dbReference type="Gene3D" id="3.30.565.10">
    <property type="entry name" value="Histidine kinase-like ATPase, C-terminal domain"/>
    <property type="match status" value="1"/>
</dbReference>
<dbReference type="GO" id="GO:0046983">
    <property type="term" value="F:protein dimerization activity"/>
    <property type="evidence" value="ECO:0007669"/>
    <property type="project" value="InterPro"/>
</dbReference>
<comment type="caution">
    <text evidence="11">The sequence shown here is derived from an EMBL/GenBank/DDBJ whole genome shotgun (WGS) entry which is preliminary data.</text>
</comment>
<dbReference type="Gene3D" id="1.20.5.1930">
    <property type="match status" value="1"/>
</dbReference>
<dbReference type="SUPFAM" id="SSF55874">
    <property type="entry name" value="ATPase domain of HSP90 chaperone/DNA topoisomerase II/histidine kinase"/>
    <property type="match status" value="1"/>
</dbReference>
<keyword evidence="12" id="KW-1185">Reference proteome</keyword>
<keyword evidence="4" id="KW-0808">Transferase</keyword>
<sequence>MRWSPQRATAVGRGGSLLLLAACGPALEAPPIWAALLLVLAVAAAARQRLACPPWLAVIDYAACFLCASVWPGALIGLTLPAFEALRAGRPLLLMPLALPFLPPLRPMIGDPAVELLLAVGALCAACAYAGALLRGWGRDARRYRSEADSERYERLSLEELRGELLLAGAHSARTAELAERSRIASELHDHAGHDLTAAALAFRAYAELRKSGDADAAVWFDEALRRLEDGMGALRSTVHAMRPIAAYGLERLHEICDTFEACPIVLRVDGDTGRLPPHFWSVLEPAVKEALTNVLRHADARRVEAALEVGPQIVRLQVHNDVQSPHRVSSGAAHAPGIGLRNLRQRARAVGGHVSVRANEAGFLLVCVLPLPEQVSQEKETDDEHAHTDRR</sequence>
<keyword evidence="8" id="KW-0902">Two-component regulatory system</keyword>
<feature type="transmembrane region" description="Helical" evidence="9">
    <location>
        <begin position="55"/>
        <end position="80"/>
    </location>
</feature>
<evidence type="ECO:0000259" key="10">
    <source>
        <dbReference type="Pfam" id="PF07730"/>
    </source>
</evidence>
<keyword evidence="3" id="KW-0597">Phosphoprotein</keyword>
<proteinExistence type="predicted"/>
<evidence type="ECO:0000256" key="6">
    <source>
        <dbReference type="ARBA" id="ARBA00022777"/>
    </source>
</evidence>
<dbReference type="GO" id="GO:0000155">
    <property type="term" value="F:phosphorelay sensor kinase activity"/>
    <property type="evidence" value="ECO:0007669"/>
    <property type="project" value="InterPro"/>
</dbReference>
<feature type="transmembrane region" description="Helical" evidence="9">
    <location>
        <begin position="116"/>
        <end position="137"/>
    </location>
</feature>
<dbReference type="AlphaFoldDB" id="A0A927GSA3"/>
<dbReference type="PANTHER" id="PTHR24421">
    <property type="entry name" value="NITRATE/NITRITE SENSOR PROTEIN NARX-RELATED"/>
    <property type="match status" value="1"/>
</dbReference>
<keyword evidence="7" id="KW-0067">ATP-binding</keyword>
<organism evidence="11 12">
    <name type="scientific">Paenibacillus sabuli</name>
    <dbReference type="NCBI Taxonomy" id="2772509"/>
    <lineage>
        <taxon>Bacteria</taxon>
        <taxon>Bacillati</taxon>
        <taxon>Bacillota</taxon>
        <taxon>Bacilli</taxon>
        <taxon>Bacillales</taxon>
        <taxon>Paenibacillaceae</taxon>
        <taxon>Paenibacillus</taxon>
    </lineage>
</organism>
<dbReference type="RefSeq" id="WP_190918196.1">
    <property type="nucleotide sequence ID" value="NZ_JACXIZ010000020.1"/>
</dbReference>
<dbReference type="InterPro" id="IPR050482">
    <property type="entry name" value="Sensor_HK_TwoCompSys"/>
</dbReference>
<evidence type="ECO:0000313" key="12">
    <source>
        <dbReference type="Proteomes" id="UP000621560"/>
    </source>
</evidence>
<keyword evidence="9" id="KW-0812">Transmembrane</keyword>
<protein>
    <recommendedName>
        <fullName evidence="2">histidine kinase</fullName>
        <ecNumber evidence="2">2.7.13.3</ecNumber>
    </recommendedName>
</protein>
<dbReference type="Pfam" id="PF07730">
    <property type="entry name" value="HisKA_3"/>
    <property type="match status" value="1"/>
</dbReference>
<dbReference type="GO" id="GO:0016020">
    <property type="term" value="C:membrane"/>
    <property type="evidence" value="ECO:0007669"/>
    <property type="project" value="InterPro"/>
</dbReference>
<dbReference type="InterPro" id="IPR036890">
    <property type="entry name" value="HATPase_C_sf"/>
</dbReference>
<dbReference type="InterPro" id="IPR011712">
    <property type="entry name" value="Sig_transdc_His_kin_sub3_dim/P"/>
</dbReference>
<evidence type="ECO:0000313" key="11">
    <source>
        <dbReference type="EMBL" id="MBD2846076.1"/>
    </source>
</evidence>
<evidence type="ECO:0000256" key="2">
    <source>
        <dbReference type="ARBA" id="ARBA00012438"/>
    </source>
</evidence>